<protein>
    <submittedName>
        <fullName evidence="2">Uncharacterized protein</fullName>
    </submittedName>
</protein>
<accession>A0A1C5K2K7</accession>
<dbReference type="AlphaFoldDB" id="A0A1C5K2K7"/>
<dbReference type="Proteomes" id="UP000198221">
    <property type="component" value="Chromosome I"/>
</dbReference>
<evidence type="ECO:0000313" key="3">
    <source>
        <dbReference type="Proteomes" id="UP000198221"/>
    </source>
</evidence>
<evidence type="ECO:0000256" key="1">
    <source>
        <dbReference type="SAM" id="MobiDB-lite"/>
    </source>
</evidence>
<feature type="compositionally biased region" description="Low complexity" evidence="1">
    <location>
        <begin position="90"/>
        <end position="107"/>
    </location>
</feature>
<reference evidence="3" key="1">
    <citation type="submission" date="2016-06" db="EMBL/GenBank/DDBJ databases">
        <authorList>
            <person name="Varghese N."/>
            <person name="Submissions Spin"/>
        </authorList>
    </citation>
    <scope>NUCLEOTIDE SEQUENCE [LARGE SCALE GENOMIC DNA]</scope>
    <source>
        <strain evidence="3">DSM 43819</strain>
    </source>
</reference>
<dbReference type="OrthoDB" id="9985870at2"/>
<evidence type="ECO:0000313" key="2">
    <source>
        <dbReference type="EMBL" id="SCG77050.1"/>
    </source>
</evidence>
<name>A0A1C5K2K7_9ACTN</name>
<organism evidence="2 3">
    <name type="scientific">Micromonospora inositola</name>
    <dbReference type="NCBI Taxonomy" id="47865"/>
    <lineage>
        <taxon>Bacteria</taxon>
        <taxon>Bacillati</taxon>
        <taxon>Actinomycetota</taxon>
        <taxon>Actinomycetes</taxon>
        <taxon>Micromonosporales</taxon>
        <taxon>Micromonosporaceae</taxon>
        <taxon>Micromonospora</taxon>
    </lineage>
</organism>
<feature type="compositionally biased region" description="Polar residues" evidence="1">
    <location>
        <begin position="77"/>
        <end position="89"/>
    </location>
</feature>
<gene>
    <name evidence="2" type="ORF">GA0070613_6142</name>
</gene>
<proteinExistence type="predicted"/>
<keyword evidence="3" id="KW-1185">Reference proteome</keyword>
<sequence length="200" mass="21337">MLSGTDAVIAIRAGGTAFIVEVHHPTPRVLHWGADLGGPTDGRNEELRLTAESAILNNSPDEPRVLSVWPSEYDGWSGTTAQSGNAQGYATTPRPTRPRSTAPSPATARRRCSPGCDSRPPPGQSGRVRFPGLDRTARYRVVIREELGAASRHQGRDPEWVARAAEHPIELSGAVLAGAGVPMPTLNPQQAMLIDIGRIS</sequence>
<dbReference type="EMBL" id="LT607754">
    <property type="protein sequence ID" value="SCG77050.1"/>
    <property type="molecule type" value="Genomic_DNA"/>
</dbReference>
<feature type="region of interest" description="Disordered" evidence="1">
    <location>
        <begin position="77"/>
        <end position="130"/>
    </location>
</feature>
<dbReference type="RefSeq" id="WP_157746574.1">
    <property type="nucleotide sequence ID" value="NZ_LT607754.1"/>
</dbReference>